<name>A0ABT5TT53_9MICO</name>
<evidence type="ECO:0000256" key="1">
    <source>
        <dbReference type="SAM" id="Phobius"/>
    </source>
</evidence>
<keyword evidence="1" id="KW-1133">Transmembrane helix</keyword>
<comment type="caution">
    <text evidence="2">The sequence shown here is derived from an EMBL/GenBank/DDBJ whole genome shotgun (WGS) entry which is preliminary data.</text>
</comment>
<protein>
    <recommendedName>
        <fullName evidence="4">DUF998 domain-containing protein</fullName>
    </recommendedName>
</protein>
<reference evidence="2" key="1">
    <citation type="submission" date="2023-02" db="EMBL/GenBank/DDBJ databases">
        <title>Georgenia sp.10Sc9-8, isolated from a soil sample collected from the Taklamakan desert.</title>
        <authorList>
            <person name="Liu S."/>
        </authorList>
    </citation>
    <scope>NUCLEOTIDE SEQUENCE</scope>
    <source>
        <strain evidence="2">10Sc9-8</strain>
    </source>
</reference>
<dbReference type="Proteomes" id="UP001165561">
    <property type="component" value="Unassembled WGS sequence"/>
</dbReference>
<evidence type="ECO:0008006" key="4">
    <source>
        <dbReference type="Google" id="ProtNLM"/>
    </source>
</evidence>
<keyword evidence="1" id="KW-0812">Transmembrane</keyword>
<sequence length="69" mass="7060">MPRRRDYVCSATAFLILLAGPDVYTPGVTSGAAGASLTQFAVAAELGAWTALLMSVLVVAASSSARSRD</sequence>
<feature type="transmembrane region" description="Helical" evidence="1">
    <location>
        <begin position="41"/>
        <end position="61"/>
    </location>
</feature>
<evidence type="ECO:0000313" key="3">
    <source>
        <dbReference type="Proteomes" id="UP001165561"/>
    </source>
</evidence>
<keyword evidence="3" id="KW-1185">Reference proteome</keyword>
<accession>A0ABT5TT53</accession>
<gene>
    <name evidence="2" type="ORF">PU560_01995</name>
</gene>
<organism evidence="2 3">
    <name type="scientific">Georgenia halotolerans</name>
    <dbReference type="NCBI Taxonomy" id="3028317"/>
    <lineage>
        <taxon>Bacteria</taxon>
        <taxon>Bacillati</taxon>
        <taxon>Actinomycetota</taxon>
        <taxon>Actinomycetes</taxon>
        <taxon>Micrococcales</taxon>
        <taxon>Bogoriellaceae</taxon>
        <taxon>Georgenia</taxon>
    </lineage>
</organism>
<dbReference type="EMBL" id="JARACI010000362">
    <property type="protein sequence ID" value="MDD9205235.1"/>
    <property type="molecule type" value="Genomic_DNA"/>
</dbReference>
<proteinExistence type="predicted"/>
<evidence type="ECO:0000313" key="2">
    <source>
        <dbReference type="EMBL" id="MDD9205235.1"/>
    </source>
</evidence>
<keyword evidence="1" id="KW-0472">Membrane</keyword>